<dbReference type="EMBL" id="JAFMNU010000115">
    <property type="protein sequence ID" value="MBO0624527.1"/>
    <property type="molecule type" value="Genomic_DNA"/>
</dbReference>
<name>A0ABS3IVY5_9BIFI</name>
<evidence type="ECO:0000313" key="3">
    <source>
        <dbReference type="Proteomes" id="UP000664299"/>
    </source>
</evidence>
<accession>A0ABS3IVY5</accession>
<proteinExistence type="predicted"/>
<evidence type="ECO:0000259" key="1">
    <source>
        <dbReference type="Pfam" id="PF00356"/>
    </source>
</evidence>
<dbReference type="GO" id="GO:0003677">
    <property type="term" value="F:DNA binding"/>
    <property type="evidence" value="ECO:0007669"/>
    <property type="project" value="UniProtKB-KW"/>
</dbReference>
<gene>
    <name evidence="2" type="ORF">J1F30_09240</name>
</gene>
<keyword evidence="3" id="KW-1185">Reference proteome</keyword>
<dbReference type="Pfam" id="PF00356">
    <property type="entry name" value="LacI"/>
    <property type="match status" value="1"/>
</dbReference>
<keyword evidence="2" id="KW-0238">DNA-binding</keyword>
<dbReference type="Proteomes" id="UP000664299">
    <property type="component" value="Unassembled WGS sequence"/>
</dbReference>
<sequence length="73" mass="8213">MTRRPTRDDMSREAGVSSAVVNYVINYGPRPVSEQTRQRVLEATGEPAMCLTISPRYWPTGQRYLRSAGDRPG</sequence>
<dbReference type="SUPFAM" id="SSF47413">
    <property type="entry name" value="lambda repressor-like DNA-binding domains"/>
    <property type="match status" value="1"/>
</dbReference>
<dbReference type="Gene3D" id="1.10.260.40">
    <property type="entry name" value="lambda repressor-like DNA-binding domains"/>
    <property type="match status" value="1"/>
</dbReference>
<dbReference type="InterPro" id="IPR010982">
    <property type="entry name" value="Lambda_DNA-bd_dom_sf"/>
</dbReference>
<reference evidence="2" key="1">
    <citation type="submission" date="2021-03" db="EMBL/GenBank/DDBJ databases">
        <title>Genome sequence of Bifidobacterium asteroides strain wkB204 isolated from a honey bee gut.</title>
        <authorList>
            <person name="Motta E.V.S."/>
            <person name="Kwong W.K."/>
            <person name="Moran N.A."/>
        </authorList>
    </citation>
    <scope>NUCLEOTIDE SEQUENCE</scope>
    <source>
        <strain evidence="2">WkB204</strain>
    </source>
</reference>
<feature type="domain" description="HTH lacI-type" evidence="1">
    <location>
        <begin position="9"/>
        <end position="44"/>
    </location>
</feature>
<comment type="caution">
    <text evidence="2">The sequence shown here is derived from an EMBL/GenBank/DDBJ whole genome shotgun (WGS) entry which is preliminary data.</text>
</comment>
<evidence type="ECO:0000313" key="2">
    <source>
        <dbReference type="EMBL" id="MBO0624527.1"/>
    </source>
</evidence>
<organism evidence="2 3">
    <name type="scientific">Bifidobacterium asteroides</name>
    <dbReference type="NCBI Taxonomy" id="1684"/>
    <lineage>
        <taxon>Bacteria</taxon>
        <taxon>Bacillati</taxon>
        <taxon>Actinomycetota</taxon>
        <taxon>Actinomycetes</taxon>
        <taxon>Bifidobacteriales</taxon>
        <taxon>Bifidobacteriaceae</taxon>
        <taxon>Bifidobacterium</taxon>
    </lineage>
</organism>
<protein>
    <submittedName>
        <fullName evidence="2">LacI family DNA-binding transcriptional regulator</fullName>
    </submittedName>
</protein>
<dbReference type="InterPro" id="IPR000843">
    <property type="entry name" value="HTH_LacI"/>
</dbReference>